<feature type="compositionally biased region" description="Basic residues" evidence="1">
    <location>
        <begin position="44"/>
        <end position="56"/>
    </location>
</feature>
<feature type="non-terminal residue" evidence="2">
    <location>
        <position position="1"/>
    </location>
</feature>
<accession>A0A0F9BU92</accession>
<name>A0A0F9BU92_9ZZZZ</name>
<gene>
    <name evidence="2" type="ORF">LCGC14_2687340</name>
</gene>
<reference evidence="2" key="1">
    <citation type="journal article" date="2015" name="Nature">
        <title>Complex archaea that bridge the gap between prokaryotes and eukaryotes.</title>
        <authorList>
            <person name="Spang A."/>
            <person name="Saw J.H."/>
            <person name="Jorgensen S.L."/>
            <person name="Zaremba-Niedzwiedzka K."/>
            <person name="Martijn J."/>
            <person name="Lind A.E."/>
            <person name="van Eijk R."/>
            <person name="Schleper C."/>
            <person name="Guy L."/>
            <person name="Ettema T.J."/>
        </authorList>
    </citation>
    <scope>NUCLEOTIDE SEQUENCE</scope>
</reference>
<feature type="region of interest" description="Disordered" evidence="1">
    <location>
        <begin position="30"/>
        <end position="56"/>
    </location>
</feature>
<evidence type="ECO:0000313" key="2">
    <source>
        <dbReference type="EMBL" id="KKK93989.1"/>
    </source>
</evidence>
<dbReference type="EMBL" id="LAZR01047537">
    <property type="protein sequence ID" value="KKK93989.1"/>
    <property type="molecule type" value="Genomic_DNA"/>
</dbReference>
<feature type="compositionally biased region" description="Basic and acidic residues" evidence="1">
    <location>
        <begin position="31"/>
        <end position="43"/>
    </location>
</feature>
<evidence type="ECO:0000256" key="1">
    <source>
        <dbReference type="SAM" id="MobiDB-lite"/>
    </source>
</evidence>
<sequence length="219" mass="25702">LARRVEEAGIKRAKKERGIRKKREFAITKARRAESKRIKEREKLKRRPKAQRALSKRIRRTERLRKKESLALRERLRKKQEARKKPKRIPEVKVVAKKEIILPVQERRTLEQALGQRFERVGQQAGRPPALKPGDPKSREQVFARLGQQLGRPPVPRQRLVQKQMVKGRPPGLKQVLAQKPVLKPKVKKAQVEPTKIKEVQQRAEIKRRIKSTWTLILS</sequence>
<dbReference type="AlphaFoldDB" id="A0A0F9BU92"/>
<proteinExistence type="predicted"/>
<protein>
    <submittedName>
        <fullName evidence="2">Uncharacterized protein</fullName>
    </submittedName>
</protein>
<organism evidence="2">
    <name type="scientific">marine sediment metagenome</name>
    <dbReference type="NCBI Taxonomy" id="412755"/>
    <lineage>
        <taxon>unclassified sequences</taxon>
        <taxon>metagenomes</taxon>
        <taxon>ecological metagenomes</taxon>
    </lineage>
</organism>
<comment type="caution">
    <text evidence="2">The sequence shown here is derived from an EMBL/GenBank/DDBJ whole genome shotgun (WGS) entry which is preliminary data.</text>
</comment>